<sequence length="185" mass="20137">MKLFTKKHGLVLILLAASGTLSATEIANSNITETEIKAAQDAWGKALIQISDDYRSGGIEKAKKTATAVLDSAYGYSQGPVLFKPTLASGEQTFRINKEGALAYFVGHNTAYPADSGFALKNWKSYSYDNAAIYINGNMALTMGNVHLIDRDNKETTVDKTWGFKKGDDGKVRIVLHHSSLPFSK</sequence>
<proteinExistence type="predicted"/>
<organism evidence="2 3">
    <name type="scientific">Aeromonas popoffii</name>
    <dbReference type="NCBI Taxonomy" id="70856"/>
    <lineage>
        <taxon>Bacteria</taxon>
        <taxon>Pseudomonadati</taxon>
        <taxon>Pseudomonadota</taxon>
        <taxon>Gammaproteobacteria</taxon>
        <taxon>Aeromonadales</taxon>
        <taxon>Aeromonadaceae</taxon>
        <taxon>Aeromonas</taxon>
    </lineage>
</organism>
<evidence type="ECO:0000313" key="3">
    <source>
        <dbReference type="Proteomes" id="UP000675653"/>
    </source>
</evidence>
<gene>
    <name evidence="2" type="ORF">KAT72_01745</name>
</gene>
<feature type="signal peptide" evidence="1">
    <location>
        <begin position="1"/>
        <end position="23"/>
    </location>
</feature>
<evidence type="ECO:0008006" key="4">
    <source>
        <dbReference type="Google" id="ProtNLM"/>
    </source>
</evidence>
<dbReference type="Gene3D" id="3.10.450.50">
    <property type="match status" value="1"/>
</dbReference>
<dbReference type="PIRSF" id="PIRSF028288">
    <property type="entry name" value="UCP028288"/>
    <property type="match status" value="1"/>
</dbReference>
<dbReference type="Proteomes" id="UP000675653">
    <property type="component" value="Unassembled WGS sequence"/>
</dbReference>
<accession>A0ABS5GKW2</accession>
<dbReference type="InterPro" id="IPR032710">
    <property type="entry name" value="NTF2-like_dom_sf"/>
</dbReference>
<evidence type="ECO:0000256" key="1">
    <source>
        <dbReference type="SAM" id="SignalP"/>
    </source>
</evidence>
<protein>
    <recommendedName>
        <fullName evidence="4">Phosphoribosyl-AMP cyclohydrolase</fullName>
    </recommendedName>
</protein>
<reference evidence="2 3" key="1">
    <citation type="submission" date="2021-04" db="EMBL/GenBank/DDBJ databases">
        <title>Draft Genome of Aeromonas popoffii ID682, isolated from a natural water source in Idaho.</title>
        <authorList>
            <person name="Testerman T."/>
            <person name="Graf J."/>
        </authorList>
    </citation>
    <scope>NUCLEOTIDE SEQUENCE [LARGE SCALE GENOMIC DNA]</scope>
    <source>
        <strain evidence="2 3">ID682</strain>
    </source>
</reference>
<keyword evidence="1" id="KW-0732">Signal</keyword>
<comment type="caution">
    <text evidence="2">The sequence shown here is derived from an EMBL/GenBank/DDBJ whole genome shotgun (WGS) entry which is preliminary data.</text>
</comment>
<dbReference type="SUPFAM" id="SSF54427">
    <property type="entry name" value="NTF2-like"/>
    <property type="match status" value="1"/>
</dbReference>
<feature type="chain" id="PRO_5046347011" description="Phosphoribosyl-AMP cyclohydrolase" evidence="1">
    <location>
        <begin position="24"/>
        <end position="185"/>
    </location>
</feature>
<dbReference type="InterPro" id="IPR016878">
    <property type="entry name" value="MICAH-like"/>
</dbReference>
<keyword evidence="3" id="KW-1185">Reference proteome</keyword>
<name>A0ABS5GKW2_9GAMM</name>
<evidence type="ECO:0000313" key="2">
    <source>
        <dbReference type="EMBL" id="MBR7627788.1"/>
    </source>
</evidence>
<dbReference type="RefSeq" id="WP_212512552.1">
    <property type="nucleotide sequence ID" value="NZ_CAWQDX010000107.1"/>
</dbReference>
<dbReference type="EMBL" id="JAGRZL010000008">
    <property type="protein sequence ID" value="MBR7627788.1"/>
    <property type="molecule type" value="Genomic_DNA"/>
</dbReference>